<keyword evidence="7 9" id="KW-1133">Transmembrane helix</keyword>
<keyword evidence="5" id="KW-0598">Phosphotransferase system</keyword>
<feature type="transmembrane region" description="Helical" evidence="9">
    <location>
        <begin position="114"/>
        <end position="135"/>
    </location>
</feature>
<dbReference type="GO" id="GO:0009401">
    <property type="term" value="P:phosphoenolpyruvate-dependent sugar phosphotransferase system"/>
    <property type="evidence" value="ECO:0007669"/>
    <property type="project" value="UniProtKB-KW"/>
</dbReference>
<evidence type="ECO:0000313" key="10">
    <source>
        <dbReference type="EMBL" id="TLQ09450.1"/>
    </source>
</evidence>
<feature type="transmembrane region" description="Helical" evidence="9">
    <location>
        <begin position="147"/>
        <end position="166"/>
    </location>
</feature>
<comment type="subcellular location">
    <subcellularLocation>
        <location evidence="1">Cell membrane</location>
        <topology evidence="1">Multi-pass membrane protein</topology>
    </subcellularLocation>
</comment>
<evidence type="ECO:0000256" key="9">
    <source>
        <dbReference type="SAM" id="Phobius"/>
    </source>
</evidence>
<dbReference type="PROSITE" id="PS51108">
    <property type="entry name" value="PTS_EIID"/>
    <property type="match status" value="1"/>
</dbReference>
<dbReference type="PANTHER" id="PTHR32502:SF5">
    <property type="entry name" value="N-ACETYLGALACTOSAMINE PERMEASE IID COMPONENT-RELATED"/>
    <property type="match status" value="1"/>
</dbReference>
<dbReference type="OrthoDB" id="9795582at2"/>
<dbReference type="PANTHER" id="PTHR32502">
    <property type="entry name" value="N-ACETYLGALACTOSAMINE PERMEASE II COMPONENT-RELATED"/>
    <property type="match status" value="1"/>
</dbReference>
<feature type="transmembrane region" description="Helical" evidence="9">
    <location>
        <begin position="227"/>
        <end position="247"/>
    </location>
</feature>
<gene>
    <name evidence="10" type="ORF">FEZ48_01490</name>
</gene>
<keyword evidence="4" id="KW-0762">Sugar transport</keyword>
<keyword evidence="2" id="KW-0813">Transport</keyword>
<dbReference type="Proteomes" id="UP000307201">
    <property type="component" value="Unassembled WGS sequence"/>
</dbReference>
<accession>A0A5R9C867</accession>
<dbReference type="InterPro" id="IPR050303">
    <property type="entry name" value="GatZ_KbaZ_carbometab"/>
</dbReference>
<evidence type="ECO:0000256" key="6">
    <source>
        <dbReference type="ARBA" id="ARBA00022692"/>
    </source>
</evidence>
<evidence type="ECO:0000256" key="5">
    <source>
        <dbReference type="ARBA" id="ARBA00022683"/>
    </source>
</evidence>
<dbReference type="EMBL" id="VBTE01000002">
    <property type="protein sequence ID" value="TLQ09450.1"/>
    <property type="molecule type" value="Genomic_DNA"/>
</dbReference>
<comment type="caution">
    <text evidence="10">The sequence shown here is derived from an EMBL/GenBank/DDBJ whole genome shotgun (WGS) entry which is preliminary data.</text>
</comment>
<feature type="transmembrane region" description="Helical" evidence="9">
    <location>
        <begin position="22"/>
        <end position="43"/>
    </location>
</feature>
<protein>
    <submittedName>
        <fullName evidence="10">PTS system mannose/fructose/sorbose family transporter subunit IID</fullName>
    </submittedName>
</protein>
<feature type="transmembrane region" description="Helical" evidence="9">
    <location>
        <begin position="259"/>
        <end position="279"/>
    </location>
</feature>
<feature type="transmembrane region" description="Helical" evidence="9">
    <location>
        <begin position="187"/>
        <end position="207"/>
    </location>
</feature>
<evidence type="ECO:0000256" key="3">
    <source>
        <dbReference type="ARBA" id="ARBA00022475"/>
    </source>
</evidence>
<dbReference type="RefSeq" id="WP_138470634.1">
    <property type="nucleotide sequence ID" value="NZ_JBGQQF010000057.1"/>
</dbReference>
<evidence type="ECO:0000256" key="1">
    <source>
        <dbReference type="ARBA" id="ARBA00004651"/>
    </source>
</evidence>
<reference evidence="10 11" key="1">
    <citation type="submission" date="2019-05" db="EMBL/GenBank/DDBJ databases">
        <title>The metagenome of a microbial culture collection derived from dairy environment covers the genomic content of the human microbiome.</title>
        <authorList>
            <person name="Roder T."/>
            <person name="Wuthrich D."/>
            <person name="Sattari Z."/>
            <person name="Von Ah U."/>
            <person name="Bar C."/>
            <person name="Ronchi F."/>
            <person name="Macpherson A.J."/>
            <person name="Ganal-Vonarburg S.C."/>
            <person name="Bruggmann R."/>
            <person name="Vergeres G."/>
        </authorList>
    </citation>
    <scope>NUCLEOTIDE SEQUENCE [LARGE SCALE GENOMIC DNA]</scope>
    <source>
        <strain evidence="10 11">FAM 24235</strain>
    </source>
</reference>
<evidence type="ECO:0000313" key="11">
    <source>
        <dbReference type="Proteomes" id="UP000307201"/>
    </source>
</evidence>
<dbReference type="Pfam" id="PF03613">
    <property type="entry name" value="EIID-AGA"/>
    <property type="match status" value="1"/>
</dbReference>
<evidence type="ECO:0000256" key="8">
    <source>
        <dbReference type="ARBA" id="ARBA00023136"/>
    </source>
</evidence>
<name>A0A5R9C867_9LACT</name>
<keyword evidence="6 9" id="KW-0812">Transmembrane</keyword>
<dbReference type="InterPro" id="IPR004704">
    <property type="entry name" value="PTS_IID_man"/>
</dbReference>
<sequence>MENRKTYQLLDKKTLNKSYVRWMMYNLVATSFEFLEALGFAYAMQPIADKLYKENPEKRKNMLKRHSIFYNTEPQIGALINGVVCGLEEQKALGKSEIDDSFINSLKVGLMGPVAGIGDSMIPGMLIPILLSIGMGLSSNGSVLGPLFYIIFYNSIIVFGTRFLFFKGYELGAESVDLFVGKKAQKITQAFSLLGVIVVGGVAASYVNLNLPIVLDFGSSTIDIQQILDGIFPKLLPAILVIGSWYFMAKKGVSPIKMIAAYFILAFGGVGIAYLVQIFF</sequence>
<evidence type="ECO:0000256" key="4">
    <source>
        <dbReference type="ARBA" id="ARBA00022597"/>
    </source>
</evidence>
<dbReference type="AlphaFoldDB" id="A0A5R9C867"/>
<keyword evidence="8 9" id="KW-0472">Membrane</keyword>
<evidence type="ECO:0000256" key="7">
    <source>
        <dbReference type="ARBA" id="ARBA00022989"/>
    </source>
</evidence>
<proteinExistence type="predicted"/>
<evidence type="ECO:0000256" key="2">
    <source>
        <dbReference type="ARBA" id="ARBA00022448"/>
    </source>
</evidence>
<dbReference type="GO" id="GO:0005886">
    <property type="term" value="C:plasma membrane"/>
    <property type="evidence" value="ECO:0007669"/>
    <property type="project" value="UniProtKB-SubCell"/>
</dbReference>
<organism evidence="10 11">
    <name type="scientific">Marinilactibacillus psychrotolerans</name>
    <dbReference type="NCBI Taxonomy" id="191770"/>
    <lineage>
        <taxon>Bacteria</taxon>
        <taxon>Bacillati</taxon>
        <taxon>Bacillota</taxon>
        <taxon>Bacilli</taxon>
        <taxon>Lactobacillales</taxon>
        <taxon>Carnobacteriaceae</taxon>
        <taxon>Marinilactibacillus</taxon>
    </lineage>
</organism>
<keyword evidence="3" id="KW-1003">Cell membrane</keyword>